<organism evidence="1 2">
    <name type="scientific">Leptosia nina</name>
    <dbReference type="NCBI Taxonomy" id="320188"/>
    <lineage>
        <taxon>Eukaryota</taxon>
        <taxon>Metazoa</taxon>
        <taxon>Ecdysozoa</taxon>
        <taxon>Arthropoda</taxon>
        <taxon>Hexapoda</taxon>
        <taxon>Insecta</taxon>
        <taxon>Pterygota</taxon>
        <taxon>Neoptera</taxon>
        <taxon>Endopterygota</taxon>
        <taxon>Lepidoptera</taxon>
        <taxon>Glossata</taxon>
        <taxon>Ditrysia</taxon>
        <taxon>Papilionoidea</taxon>
        <taxon>Pieridae</taxon>
        <taxon>Pierinae</taxon>
        <taxon>Leptosia</taxon>
    </lineage>
</organism>
<sequence>MQKDDFKSTKCLESNITNRKLSVERSKVEWLKIQWILYNKMHPLSMYYKYSNNQDALFTEVIFSKRTSRDPSNFELEVLYPNGKKNNTEKKKDPLCLLEHAPPAYHPFYHALRDSNNEENNLDGDLSDSTFE</sequence>
<proteinExistence type="predicted"/>
<evidence type="ECO:0000313" key="1">
    <source>
        <dbReference type="EMBL" id="CAK1555664.1"/>
    </source>
</evidence>
<reference evidence="1 2" key="1">
    <citation type="submission" date="2023-11" db="EMBL/GenBank/DDBJ databases">
        <authorList>
            <person name="Okamura Y."/>
        </authorList>
    </citation>
    <scope>NUCLEOTIDE SEQUENCE [LARGE SCALE GENOMIC DNA]</scope>
</reference>
<keyword evidence="2" id="KW-1185">Reference proteome</keyword>
<evidence type="ECO:0000313" key="2">
    <source>
        <dbReference type="Proteomes" id="UP001497472"/>
    </source>
</evidence>
<accession>A0AAV1K5N7</accession>
<name>A0AAV1K5N7_9NEOP</name>
<comment type="caution">
    <text evidence="1">The sequence shown here is derived from an EMBL/GenBank/DDBJ whole genome shotgun (WGS) entry which is preliminary data.</text>
</comment>
<dbReference type="EMBL" id="CAVLEF010000280">
    <property type="protein sequence ID" value="CAK1555664.1"/>
    <property type="molecule type" value="Genomic_DNA"/>
</dbReference>
<dbReference type="Proteomes" id="UP001497472">
    <property type="component" value="Unassembled WGS sequence"/>
</dbReference>
<gene>
    <name evidence="1" type="ORF">LNINA_LOCUS14464</name>
</gene>
<protein>
    <submittedName>
        <fullName evidence="1">Uncharacterized protein</fullName>
    </submittedName>
</protein>
<dbReference type="AlphaFoldDB" id="A0AAV1K5N7"/>